<dbReference type="InterPro" id="IPR004841">
    <property type="entry name" value="AA-permease/SLC12A_dom"/>
</dbReference>
<evidence type="ECO:0000256" key="2">
    <source>
        <dbReference type="ARBA" id="ARBA00022448"/>
    </source>
</evidence>
<comment type="subcellular location">
    <subcellularLocation>
        <location evidence="1">Membrane</location>
        <topology evidence="1">Multi-pass membrane protein</topology>
    </subcellularLocation>
</comment>
<feature type="transmembrane region" description="Helical" evidence="7">
    <location>
        <begin position="171"/>
        <end position="193"/>
    </location>
</feature>
<feature type="transmembrane region" description="Helical" evidence="7">
    <location>
        <begin position="114"/>
        <end position="135"/>
    </location>
</feature>
<evidence type="ECO:0000256" key="5">
    <source>
        <dbReference type="ARBA" id="ARBA00022989"/>
    </source>
</evidence>
<feature type="transmembrane region" description="Helical" evidence="7">
    <location>
        <begin position="381"/>
        <end position="404"/>
    </location>
</feature>
<evidence type="ECO:0000313" key="9">
    <source>
        <dbReference type="EMBL" id="SEJ92203.1"/>
    </source>
</evidence>
<evidence type="ECO:0000256" key="1">
    <source>
        <dbReference type="ARBA" id="ARBA00004141"/>
    </source>
</evidence>
<dbReference type="PANTHER" id="PTHR43341:SF1">
    <property type="entry name" value="GENERAL AMINO-ACID PERMEASE GAP1"/>
    <property type="match status" value="1"/>
</dbReference>
<dbReference type="STRING" id="84035.SAMN05660742_12445"/>
<feature type="domain" description="Amino acid permease/ SLC12A" evidence="8">
    <location>
        <begin position="32"/>
        <end position="484"/>
    </location>
</feature>
<evidence type="ECO:0000256" key="3">
    <source>
        <dbReference type="ARBA" id="ARBA00022692"/>
    </source>
</evidence>
<feature type="transmembrane region" description="Helical" evidence="7">
    <location>
        <begin position="35"/>
        <end position="54"/>
    </location>
</feature>
<gene>
    <name evidence="9" type="ORF">SAMN05660742_12445</name>
</gene>
<feature type="transmembrane region" description="Helical" evidence="7">
    <location>
        <begin position="425"/>
        <end position="445"/>
    </location>
</feature>
<feature type="transmembrane region" description="Helical" evidence="7">
    <location>
        <begin position="354"/>
        <end position="375"/>
    </location>
</feature>
<dbReference type="GO" id="GO:0016020">
    <property type="term" value="C:membrane"/>
    <property type="evidence" value="ECO:0007669"/>
    <property type="project" value="UniProtKB-SubCell"/>
</dbReference>
<feature type="transmembrane region" description="Helical" evidence="7">
    <location>
        <begin position="141"/>
        <end position="159"/>
    </location>
</feature>
<evidence type="ECO:0000256" key="6">
    <source>
        <dbReference type="ARBA" id="ARBA00023136"/>
    </source>
</evidence>
<sequence>MSINEEELSLPMGKEAEAAQPQQLKRSLKTRHMNMIAIGGALGTGLFLASGASISTAGPGGALTAYAVIGIMVYFIMTSLGEMATYLPVSGSFGTYASRFVDPALGFAIGWNYWLNWAITLAVEIVAGALVMKFWFPDTPAIIWSAAFLIILFVLNYLSTRAYGESEYWFASIKVAMVVVFLIIGTLLIFGVIGGPSPGFSNWTNGDAPFVGGAGSIVGIFMIAAFSFQGTELVGIAAGESEDPEKNVPKAINNVFWRILLFYIGTMIVIGFLLPYTDANLLKTDVESVAVSPFTLALDRAGFNAAASLMNFVILTSVLSCGNSGLYASTRMLYAMAKEGKAPAMFTKVNRRGVPTNALFLTTIFGLLAFLTSLLGEGTAYTWLLNLSGMTGFVVWVGIAICHYRFRRAFVAQGKDLSTLKYRATLFPFGSFFALALCLVVMLGQNYGAFMGSSVDWNGALATYIGIPIILIFYFWYKIKHKTKLIPLKEIDLDPTNLSDH</sequence>
<protein>
    <submittedName>
        <fullName evidence="9">Lysine-specific permease</fullName>
    </submittedName>
</protein>
<name>A0A1H7CR31_9FIRM</name>
<keyword evidence="4" id="KW-0029">Amino-acid transport</keyword>
<dbReference type="Proteomes" id="UP000199662">
    <property type="component" value="Unassembled WGS sequence"/>
</dbReference>
<keyword evidence="2" id="KW-0813">Transport</keyword>
<keyword evidence="6 7" id="KW-0472">Membrane</keyword>
<dbReference type="EMBL" id="FNZK01000024">
    <property type="protein sequence ID" value="SEJ92203.1"/>
    <property type="molecule type" value="Genomic_DNA"/>
</dbReference>
<evidence type="ECO:0000256" key="4">
    <source>
        <dbReference type="ARBA" id="ARBA00022970"/>
    </source>
</evidence>
<dbReference type="FunFam" id="1.20.1740.10:FF:000001">
    <property type="entry name" value="Amino acid permease"/>
    <property type="match status" value="1"/>
</dbReference>
<proteinExistence type="predicted"/>
<organism evidence="9 10">
    <name type="scientific">Propionispira arboris</name>
    <dbReference type="NCBI Taxonomy" id="84035"/>
    <lineage>
        <taxon>Bacteria</taxon>
        <taxon>Bacillati</taxon>
        <taxon>Bacillota</taxon>
        <taxon>Negativicutes</taxon>
        <taxon>Selenomonadales</taxon>
        <taxon>Selenomonadaceae</taxon>
        <taxon>Propionispira</taxon>
    </lineage>
</organism>
<dbReference type="AlphaFoldDB" id="A0A1H7CR31"/>
<dbReference type="GO" id="GO:0015171">
    <property type="term" value="F:amino acid transmembrane transporter activity"/>
    <property type="evidence" value="ECO:0007669"/>
    <property type="project" value="TreeGrafter"/>
</dbReference>
<dbReference type="RefSeq" id="WP_019552117.1">
    <property type="nucleotide sequence ID" value="NZ_FNZK01000024.1"/>
</dbReference>
<feature type="transmembrane region" description="Helical" evidence="7">
    <location>
        <begin position="312"/>
        <end position="334"/>
    </location>
</feature>
<accession>A0A1H7CR31</accession>
<dbReference type="PIRSF" id="PIRSF006060">
    <property type="entry name" value="AA_transporter"/>
    <property type="match status" value="1"/>
</dbReference>
<keyword evidence="10" id="KW-1185">Reference proteome</keyword>
<dbReference type="PANTHER" id="PTHR43341">
    <property type="entry name" value="AMINO ACID PERMEASE"/>
    <property type="match status" value="1"/>
</dbReference>
<feature type="transmembrane region" description="Helical" evidence="7">
    <location>
        <begin position="255"/>
        <end position="276"/>
    </location>
</feature>
<keyword evidence="5 7" id="KW-1133">Transmembrane helix</keyword>
<evidence type="ECO:0000259" key="8">
    <source>
        <dbReference type="Pfam" id="PF00324"/>
    </source>
</evidence>
<feature type="transmembrane region" description="Helical" evidence="7">
    <location>
        <begin position="457"/>
        <end position="477"/>
    </location>
</feature>
<dbReference type="InterPro" id="IPR050524">
    <property type="entry name" value="APC_YAT"/>
</dbReference>
<dbReference type="Pfam" id="PF00324">
    <property type="entry name" value="AA_permease"/>
    <property type="match status" value="1"/>
</dbReference>
<keyword evidence="3 7" id="KW-0812">Transmembrane</keyword>
<feature type="transmembrane region" description="Helical" evidence="7">
    <location>
        <begin position="213"/>
        <end position="234"/>
    </location>
</feature>
<dbReference type="Gene3D" id="1.20.1740.10">
    <property type="entry name" value="Amino acid/polyamine transporter I"/>
    <property type="match status" value="1"/>
</dbReference>
<evidence type="ECO:0000256" key="7">
    <source>
        <dbReference type="SAM" id="Phobius"/>
    </source>
</evidence>
<reference evidence="9 10" key="1">
    <citation type="submission" date="2016-10" db="EMBL/GenBank/DDBJ databases">
        <authorList>
            <person name="de Groot N.N."/>
        </authorList>
    </citation>
    <scope>NUCLEOTIDE SEQUENCE [LARGE SCALE GENOMIC DNA]</scope>
    <source>
        <strain evidence="9 10">DSM 2179</strain>
    </source>
</reference>
<evidence type="ECO:0000313" key="10">
    <source>
        <dbReference type="Proteomes" id="UP000199662"/>
    </source>
</evidence>